<organism evidence="1 2">
    <name type="scientific">Roseivirga thermotolerans</name>
    <dbReference type="NCBI Taxonomy" id="1758176"/>
    <lineage>
        <taxon>Bacteria</taxon>
        <taxon>Pseudomonadati</taxon>
        <taxon>Bacteroidota</taxon>
        <taxon>Cytophagia</taxon>
        <taxon>Cytophagales</taxon>
        <taxon>Roseivirgaceae</taxon>
        <taxon>Roseivirga</taxon>
    </lineage>
</organism>
<proteinExistence type="predicted"/>
<reference evidence="2" key="1">
    <citation type="journal article" date="2019" name="Int. J. Syst. Evol. Microbiol.">
        <title>The Global Catalogue of Microorganisms (GCM) 10K type strain sequencing project: providing services to taxonomists for standard genome sequencing and annotation.</title>
        <authorList>
            <consortium name="The Broad Institute Genomics Platform"/>
            <consortium name="The Broad Institute Genome Sequencing Center for Infectious Disease"/>
            <person name="Wu L."/>
            <person name="Ma J."/>
        </authorList>
    </citation>
    <scope>NUCLEOTIDE SEQUENCE [LARGE SCALE GENOMIC DNA]</scope>
    <source>
        <strain evidence="2">CGMCC 1.15111</strain>
    </source>
</reference>
<gene>
    <name evidence="1" type="ORF">GCM10011340_34070</name>
</gene>
<name>A0ABQ3I8Y4_9BACT</name>
<evidence type="ECO:0000313" key="2">
    <source>
        <dbReference type="Proteomes" id="UP000658258"/>
    </source>
</evidence>
<evidence type="ECO:0008006" key="3">
    <source>
        <dbReference type="Google" id="ProtNLM"/>
    </source>
</evidence>
<dbReference type="RefSeq" id="WP_189631511.1">
    <property type="nucleotide sequence ID" value="NZ_BNAG01000005.1"/>
</dbReference>
<protein>
    <recommendedName>
        <fullName evidence="3">HhH-GPD domain-containing protein</fullName>
    </recommendedName>
</protein>
<keyword evidence="2" id="KW-1185">Reference proteome</keyword>
<dbReference type="Proteomes" id="UP000658258">
    <property type="component" value="Unassembled WGS sequence"/>
</dbReference>
<evidence type="ECO:0000313" key="1">
    <source>
        <dbReference type="EMBL" id="GHE74584.1"/>
    </source>
</evidence>
<dbReference type="EMBL" id="BNAG01000005">
    <property type="protein sequence ID" value="GHE74584.1"/>
    <property type="molecule type" value="Genomic_DNA"/>
</dbReference>
<accession>A0ABQ3I8Y4</accession>
<comment type="caution">
    <text evidence="1">The sequence shown here is derived from an EMBL/GenBank/DDBJ whole genome shotgun (WGS) entry which is preliminary data.</text>
</comment>
<sequence>MTRRTENLANAYFDIKKHLLSSPYYHEILSEETKNQLLDFTEQELLREIAWVILNSGMKENVIRGLFERFSNSFMNWDSASIIVRNKEECYEKAMKVFAHTGKIKAICEIAYLIFIEGVDSFKAKIQRDGIEFISSLPYLGSVTGRHLLKNLGYDVIKPDRHLIRIAEYFGYSSPEEMCSELSNVIDEKVSVIDIVLWRFANSNRNYLNYLALEIE</sequence>